<reference evidence="1 2" key="1">
    <citation type="journal article" date="2020" name="Genomics">
        <title>Complete, high-quality genomes from long-read metagenomic sequencing of two wolf lichen thalli reveals enigmatic genome architecture.</title>
        <authorList>
            <person name="McKenzie S.K."/>
            <person name="Walston R.F."/>
            <person name="Allen J.L."/>
        </authorList>
    </citation>
    <scope>NUCLEOTIDE SEQUENCE [LARGE SCALE GENOMIC DNA]</scope>
    <source>
        <strain evidence="1">WasteWater1</strain>
    </source>
</reference>
<accession>A0A8H6CM72</accession>
<organism evidence="1 2">
    <name type="scientific">Letharia lupina</name>
    <dbReference type="NCBI Taxonomy" id="560253"/>
    <lineage>
        <taxon>Eukaryota</taxon>
        <taxon>Fungi</taxon>
        <taxon>Dikarya</taxon>
        <taxon>Ascomycota</taxon>
        <taxon>Pezizomycotina</taxon>
        <taxon>Lecanoromycetes</taxon>
        <taxon>OSLEUM clade</taxon>
        <taxon>Lecanoromycetidae</taxon>
        <taxon>Lecanorales</taxon>
        <taxon>Lecanorineae</taxon>
        <taxon>Parmeliaceae</taxon>
        <taxon>Letharia</taxon>
    </lineage>
</organism>
<dbReference type="GeneID" id="59337342"/>
<gene>
    <name evidence="1" type="ORF">HO133_008947</name>
</gene>
<name>A0A8H6CM72_9LECA</name>
<evidence type="ECO:0000313" key="1">
    <source>
        <dbReference type="EMBL" id="KAF6226082.1"/>
    </source>
</evidence>
<dbReference type="Proteomes" id="UP000593566">
    <property type="component" value="Unassembled WGS sequence"/>
</dbReference>
<keyword evidence="2" id="KW-1185">Reference proteome</keyword>
<comment type="caution">
    <text evidence="1">The sequence shown here is derived from an EMBL/GenBank/DDBJ whole genome shotgun (WGS) entry which is preliminary data.</text>
</comment>
<dbReference type="EMBL" id="JACCJB010000006">
    <property type="protein sequence ID" value="KAF6226082.1"/>
    <property type="molecule type" value="Genomic_DNA"/>
</dbReference>
<dbReference type="AlphaFoldDB" id="A0A8H6CM72"/>
<evidence type="ECO:0000313" key="2">
    <source>
        <dbReference type="Proteomes" id="UP000593566"/>
    </source>
</evidence>
<proteinExistence type="predicted"/>
<sequence length="327" mass="37304">MRTELLSECGLLSDRRKPRFVITCDELPAFCRSLRFLDKGIPGSLASIQLRLIIGDEFGTDGAKVGEDEATESPGLTAAAIERSYASMNNTIATTSSRVRRLLEPFRRLHSMNNLQIIGSIPEKYKAEVIADISKPLPKNQEPCDHVLTCFKEAISKNDCGDFATGDVETEIMAGPYARCTIWNAYEHIEVTAWTKIAWAWLKTGDVHTADRWLSRIVQKFVYRQRDNGNMPAGEHDIAMVFHLAYQILEERDRMGSVGVTIFRTPLGRLKRWLRHEPENSLLTQGLEKRELDLAKEQDIHDSMNMADRLDPESDIEILKWVWNQRE</sequence>
<protein>
    <submittedName>
        <fullName evidence="1">Uncharacterized protein</fullName>
    </submittedName>
</protein>
<dbReference type="RefSeq" id="XP_037154635.1">
    <property type="nucleotide sequence ID" value="XM_037299809.1"/>
</dbReference>